<evidence type="ECO:0000256" key="3">
    <source>
        <dbReference type="ARBA" id="ARBA00022801"/>
    </source>
</evidence>
<dbReference type="PANTHER" id="PTHR42752">
    <property type="entry name" value="IMIDAZOLONEPROPIONASE"/>
    <property type="match status" value="1"/>
</dbReference>
<feature type="domain" description="Amidohydrolase-related" evidence="8">
    <location>
        <begin position="69"/>
        <end position="383"/>
    </location>
</feature>
<dbReference type="GO" id="GO:0019557">
    <property type="term" value="P:L-histidine catabolic process to glutamate and formate"/>
    <property type="evidence" value="ECO:0007669"/>
    <property type="project" value="UniProtKB-UniPathway"/>
</dbReference>
<dbReference type="SUPFAM" id="SSF51338">
    <property type="entry name" value="Composite domain of metallo-dependent hydrolases"/>
    <property type="match status" value="1"/>
</dbReference>
<evidence type="ECO:0000256" key="1">
    <source>
        <dbReference type="ARBA" id="ARBA00012864"/>
    </source>
</evidence>
<evidence type="ECO:0000259" key="8">
    <source>
        <dbReference type="Pfam" id="PF01979"/>
    </source>
</evidence>
<comment type="cofactor">
    <cofactor evidence="7">
        <name>Zn(2+)</name>
        <dbReference type="ChEBI" id="CHEBI:29105"/>
    </cofactor>
    <cofactor evidence="7">
        <name>Fe(3+)</name>
        <dbReference type="ChEBI" id="CHEBI:29034"/>
    </cofactor>
    <text evidence="7">Binds 1 zinc or iron ion per subunit.</text>
</comment>
<evidence type="ECO:0000256" key="7">
    <source>
        <dbReference type="HAMAP-Rule" id="MF_00372"/>
    </source>
</evidence>
<feature type="binding site" evidence="7">
    <location>
        <position position="150"/>
    </location>
    <ligand>
        <name>N-formimidoyl-L-glutamate</name>
        <dbReference type="ChEBI" id="CHEBI:58928"/>
    </ligand>
</feature>
<dbReference type="Pfam" id="PF01979">
    <property type="entry name" value="Amidohydro_1"/>
    <property type="match status" value="1"/>
</dbReference>
<comment type="function">
    <text evidence="7">Catalyzes the hydrolytic cleavage of the carbon-nitrogen bond in imidazolone-5-propanoate to yield N-formimidoyl-L-glutamate. It is the third step in the universal histidine degradation pathway.</text>
</comment>
<dbReference type="InterPro" id="IPR005920">
    <property type="entry name" value="HutI"/>
</dbReference>
<dbReference type="GO" id="GO:0050480">
    <property type="term" value="F:imidazolonepropionase activity"/>
    <property type="evidence" value="ECO:0007669"/>
    <property type="project" value="UniProtKB-UniRule"/>
</dbReference>
<name>A0A7H0VDL1_9FLAO</name>
<feature type="binding site" evidence="7">
    <location>
        <position position="248"/>
    </location>
    <ligand>
        <name>Fe(3+)</name>
        <dbReference type="ChEBI" id="CHEBI:29034"/>
    </ligand>
</feature>
<keyword evidence="5 7" id="KW-0862">Zinc</keyword>
<comment type="similarity">
    <text evidence="7">Belongs to the metallo-dependent hydrolases superfamily. HutI family.</text>
</comment>
<feature type="binding site" evidence="7">
    <location>
        <position position="324"/>
    </location>
    <ligand>
        <name>N-formimidoyl-L-glutamate</name>
        <dbReference type="ChEBI" id="CHEBI:58928"/>
    </ligand>
</feature>
<evidence type="ECO:0000313" key="10">
    <source>
        <dbReference type="Proteomes" id="UP000516305"/>
    </source>
</evidence>
<keyword evidence="3 7" id="KW-0378">Hydrolase</keyword>
<feature type="binding site" evidence="7">
    <location>
        <position position="326"/>
    </location>
    <ligand>
        <name>N-formimidoyl-L-glutamate</name>
        <dbReference type="ChEBI" id="CHEBI:58928"/>
    </ligand>
</feature>
<dbReference type="UniPathway" id="UPA00379">
    <property type="reaction ID" value="UER00551"/>
</dbReference>
<evidence type="ECO:0000256" key="2">
    <source>
        <dbReference type="ARBA" id="ARBA00022723"/>
    </source>
</evidence>
<feature type="binding site" evidence="7">
    <location>
        <position position="78"/>
    </location>
    <ligand>
        <name>Zn(2+)</name>
        <dbReference type="ChEBI" id="CHEBI:29105"/>
    </ligand>
</feature>
<dbReference type="KEGG" id="chyd:H4K34_15745"/>
<dbReference type="GO" id="GO:0019556">
    <property type="term" value="P:L-histidine catabolic process to glutamate and formamide"/>
    <property type="evidence" value="ECO:0007669"/>
    <property type="project" value="UniProtKB-UniRule"/>
</dbReference>
<keyword evidence="6 7" id="KW-0408">Iron</keyword>
<feature type="binding site" evidence="7">
    <location>
        <position position="251"/>
    </location>
    <ligand>
        <name>4-imidazolone-5-propanoate</name>
        <dbReference type="ChEBI" id="CHEBI:77893"/>
    </ligand>
</feature>
<evidence type="ECO:0000256" key="6">
    <source>
        <dbReference type="ARBA" id="ARBA00023004"/>
    </source>
</evidence>
<dbReference type="RefSeq" id="WP_210758344.1">
    <property type="nucleotide sequence ID" value="NZ_CP060139.1"/>
</dbReference>
<dbReference type="FunFam" id="3.20.20.140:FF:000007">
    <property type="entry name" value="Imidazolonepropionase"/>
    <property type="match status" value="1"/>
</dbReference>
<dbReference type="InterPro" id="IPR006680">
    <property type="entry name" value="Amidohydro-rel"/>
</dbReference>
<sequence>MTILYHNSSQIIQVEDQGRLYKRGAEMSEIPILEKGWMLVENGKIIDLGSGKCPGCERYDESVDLQGKLVLPAFVDSHTHLVYAANREDEFAMRLSGKSYAEIAAAGGGILNSARKLAEAPEEALLHGAYHRLQDLMRMGTGALEIKSGYGLSTESELKMLRIVRQLKEKSGLDIKSTFLGAHAIPEKFKGNQEGYVNLVIDEMLPAIAEKSLADYVDVFCEEGYFNLDQSLRILEAAKAYGLSAKVHVNQFNSLGAIEAMVDMGALSLDHLEVMSPKEISYLADSQTIATALPGCSLFLDIPYAPGRAIIDEGGILALATDFNPGSAPGGNMALMMSLACTQMKLSTEEALVAATLNGAAAIEMSDEIGSLERGKWANFITLPPGFSLASIPYHFGHNLIMDLYLKGEKKL</sequence>
<dbReference type="NCBIfam" id="TIGR01224">
    <property type="entry name" value="hutI"/>
    <property type="match status" value="1"/>
</dbReference>
<gene>
    <name evidence="7" type="primary">hutI</name>
    <name evidence="9" type="ORF">H4K34_15745</name>
</gene>
<protein>
    <recommendedName>
        <fullName evidence="1 7">Imidazolonepropionase</fullName>
        <ecNumber evidence="1 7">3.5.2.7</ecNumber>
    </recommendedName>
    <alternativeName>
        <fullName evidence="7">Imidazolone-5-propionate hydrolase</fullName>
    </alternativeName>
</protein>
<dbReference type="PANTHER" id="PTHR42752:SF1">
    <property type="entry name" value="IMIDAZOLONEPROPIONASE-RELATED"/>
    <property type="match status" value="1"/>
</dbReference>
<dbReference type="InterPro" id="IPR032466">
    <property type="entry name" value="Metal_Hydrolase"/>
</dbReference>
<keyword evidence="4 7" id="KW-0369">Histidine metabolism</keyword>
<dbReference type="Gene3D" id="3.20.20.140">
    <property type="entry name" value="Metal-dependent hydrolases"/>
    <property type="match status" value="1"/>
</dbReference>
<dbReference type="GO" id="GO:0008270">
    <property type="term" value="F:zinc ion binding"/>
    <property type="evidence" value="ECO:0007669"/>
    <property type="project" value="UniProtKB-UniRule"/>
</dbReference>
<dbReference type="HAMAP" id="MF_00372">
    <property type="entry name" value="HutI"/>
    <property type="match status" value="1"/>
</dbReference>
<accession>A0A7H0VDL1</accession>
<keyword evidence="7" id="KW-0963">Cytoplasm</keyword>
<dbReference type="SUPFAM" id="SSF51556">
    <property type="entry name" value="Metallo-dependent hydrolases"/>
    <property type="match status" value="1"/>
</dbReference>
<feature type="binding site" evidence="7">
    <location>
        <position position="87"/>
    </location>
    <ligand>
        <name>4-imidazolone-5-propanoate</name>
        <dbReference type="ChEBI" id="CHEBI:77893"/>
    </ligand>
</feature>
<feature type="binding site" evidence="7">
    <location>
        <position position="322"/>
    </location>
    <ligand>
        <name>Fe(3+)</name>
        <dbReference type="ChEBI" id="CHEBI:29034"/>
    </ligand>
</feature>
<feature type="binding site" evidence="7">
    <location>
        <position position="78"/>
    </location>
    <ligand>
        <name>Fe(3+)</name>
        <dbReference type="ChEBI" id="CHEBI:29034"/>
    </ligand>
</feature>
<evidence type="ECO:0000256" key="4">
    <source>
        <dbReference type="ARBA" id="ARBA00022808"/>
    </source>
</evidence>
<feature type="binding site" evidence="7">
    <location>
        <position position="150"/>
    </location>
    <ligand>
        <name>4-imidazolone-5-propanoate</name>
        <dbReference type="ChEBI" id="CHEBI:77893"/>
    </ligand>
</feature>
<evidence type="ECO:0000313" key="9">
    <source>
        <dbReference type="EMBL" id="QNR23809.1"/>
    </source>
</evidence>
<comment type="catalytic activity">
    <reaction evidence="7">
        <text>4-imidazolone-5-propanoate + H2O = N-formimidoyl-L-glutamate</text>
        <dbReference type="Rhea" id="RHEA:23660"/>
        <dbReference type="ChEBI" id="CHEBI:15377"/>
        <dbReference type="ChEBI" id="CHEBI:58928"/>
        <dbReference type="ChEBI" id="CHEBI:77893"/>
        <dbReference type="EC" id="3.5.2.7"/>
    </reaction>
</comment>
<dbReference type="EMBL" id="CP060139">
    <property type="protein sequence ID" value="QNR23809.1"/>
    <property type="molecule type" value="Genomic_DNA"/>
</dbReference>
<feature type="binding site" evidence="7">
    <location>
        <position position="183"/>
    </location>
    <ligand>
        <name>4-imidazolone-5-propanoate</name>
        <dbReference type="ChEBI" id="CHEBI:77893"/>
    </ligand>
</feature>
<comment type="pathway">
    <text evidence="7">Amino-acid degradation; L-histidine degradation into L-glutamate; N-formimidoyl-L-glutamate from L-histidine: step 3/3.</text>
</comment>
<dbReference type="InterPro" id="IPR011059">
    <property type="entry name" value="Metal-dep_hydrolase_composite"/>
</dbReference>
<organism evidence="9 10">
    <name type="scientific">Croceimicrobium hydrocarbonivorans</name>
    <dbReference type="NCBI Taxonomy" id="2761580"/>
    <lineage>
        <taxon>Bacteria</taxon>
        <taxon>Pseudomonadati</taxon>
        <taxon>Bacteroidota</taxon>
        <taxon>Flavobacteriia</taxon>
        <taxon>Flavobacteriales</taxon>
        <taxon>Owenweeksiaceae</taxon>
        <taxon>Croceimicrobium</taxon>
    </lineage>
</organism>
<proteinExistence type="inferred from homology"/>
<dbReference type="GO" id="GO:0005737">
    <property type="term" value="C:cytoplasm"/>
    <property type="evidence" value="ECO:0007669"/>
    <property type="project" value="UniProtKB-SubCell"/>
</dbReference>
<feature type="binding site" evidence="7">
    <location>
        <position position="80"/>
    </location>
    <ligand>
        <name>Fe(3+)</name>
        <dbReference type="ChEBI" id="CHEBI:29034"/>
    </ligand>
</feature>
<evidence type="ECO:0000256" key="5">
    <source>
        <dbReference type="ARBA" id="ARBA00022833"/>
    </source>
</evidence>
<feature type="binding site" evidence="7">
    <location>
        <position position="80"/>
    </location>
    <ligand>
        <name>Zn(2+)</name>
        <dbReference type="ChEBI" id="CHEBI:29105"/>
    </ligand>
</feature>
<keyword evidence="2 7" id="KW-0479">Metal-binding</keyword>
<feature type="binding site" evidence="7">
    <location>
        <position position="248"/>
    </location>
    <ligand>
        <name>Zn(2+)</name>
        <dbReference type="ChEBI" id="CHEBI:29105"/>
    </ligand>
</feature>
<dbReference type="Gene3D" id="2.30.40.10">
    <property type="entry name" value="Urease, subunit C, domain 1"/>
    <property type="match status" value="1"/>
</dbReference>
<dbReference type="AlphaFoldDB" id="A0A7H0VDL1"/>
<feature type="binding site" evidence="7">
    <location>
        <position position="322"/>
    </location>
    <ligand>
        <name>Zn(2+)</name>
        <dbReference type="ChEBI" id="CHEBI:29105"/>
    </ligand>
</feature>
<keyword evidence="10" id="KW-1185">Reference proteome</keyword>
<dbReference type="Proteomes" id="UP000516305">
    <property type="component" value="Chromosome"/>
</dbReference>
<dbReference type="GO" id="GO:0005506">
    <property type="term" value="F:iron ion binding"/>
    <property type="evidence" value="ECO:0007669"/>
    <property type="project" value="UniProtKB-UniRule"/>
</dbReference>
<dbReference type="EC" id="3.5.2.7" evidence="1 7"/>
<reference evidence="9 10" key="1">
    <citation type="submission" date="2020-08" db="EMBL/GenBank/DDBJ databases">
        <title>Croceimicrobium hydrocarbonivorans gen. nov., sp. nov., a novel marine bacterium isolated from a bacterial consortium that degrades polyethylene terephthalate.</title>
        <authorList>
            <person name="Liu R."/>
        </authorList>
    </citation>
    <scope>NUCLEOTIDE SEQUENCE [LARGE SCALE GENOMIC DNA]</scope>
    <source>
        <strain evidence="9 10">A20-9</strain>
    </source>
</reference>
<feature type="binding site" evidence="7">
    <location>
        <position position="327"/>
    </location>
    <ligand>
        <name>4-imidazolone-5-propanoate</name>
        <dbReference type="ChEBI" id="CHEBI:77893"/>
    </ligand>
</feature>
<comment type="subcellular location">
    <subcellularLocation>
        <location evidence="7">Cytoplasm</location>
    </subcellularLocation>
</comment>